<dbReference type="Pfam" id="PF08438">
    <property type="entry name" value="YGR210-like_G4"/>
    <property type="match status" value="1"/>
</dbReference>
<dbReference type="Gene3D" id="1.10.8.470">
    <property type="match status" value="1"/>
</dbReference>
<dbReference type="SUPFAM" id="SSF81271">
    <property type="entry name" value="TGS-like"/>
    <property type="match status" value="1"/>
</dbReference>
<dbReference type="InterPro" id="IPR006073">
    <property type="entry name" value="GTP-bd"/>
</dbReference>
<dbReference type="GeneID" id="74940962"/>
<keyword evidence="5" id="KW-1185">Reference proteome</keyword>
<dbReference type="Gene3D" id="3.10.20.30">
    <property type="match status" value="1"/>
</dbReference>
<dbReference type="Gene3D" id="3.40.50.300">
    <property type="entry name" value="P-loop containing nucleotide triphosphate hydrolases"/>
    <property type="match status" value="1"/>
</dbReference>
<proteinExistence type="inferred from homology"/>
<dbReference type="KEGG" id="ssai:N0B31_01030"/>
<evidence type="ECO:0000313" key="5">
    <source>
        <dbReference type="Proteomes" id="UP001057580"/>
    </source>
</evidence>
<sequence length="393" mass="42444">MLSIALAGKPNAGKSTFYKAATMADVDVGNYPFTTIDPNRGVSQARTECPCLDREERCGDEHCHDGKRYVPVELIDVAGLVPGAHEGRGLGNQFLDALTNADVILNVVDASGGTNAEGEPVELGSYDPVQDVDFVEEEMDLWLASIVERNWESIGRKSRSPEFDLDDALVDMLTGVGATEYDVALVLRSMEYPEDPFQWTDEHKEELARKIRQQTKPIVVVANKADVAPAENLARLREAADIVVPCTAEGELALRQAANAGLVDYDPGDETFEVTGDLSDAQAKGLEQVRGVMDEFGGTGVQTALNTAVYDLLDHVTAYPVQNEGRWTDGDGNVLPDAFLLPSGSTPKDLAYAVHSDIGDGYLHAVDAKAGRRVGEDHELEEGDVVKIVSTAR</sequence>
<dbReference type="InterPro" id="IPR027417">
    <property type="entry name" value="P-loop_NTPase"/>
</dbReference>
<dbReference type="GO" id="GO:0005737">
    <property type="term" value="C:cytoplasm"/>
    <property type="evidence" value="ECO:0007669"/>
    <property type="project" value="TreeGrafter"/>
</dbReference>
<dbReference type="InterPro" id="IPR004095">
    <property type="entry name" value="TGS"/>
</dbReference>
<dbReference type="PANTHER" id="PTHR23305:SF1">
    <property type="entry name" value="OBG-TYPE G DOMAIN-CONTAINING PROTEIN"/>
    <property type="match status" value="1"/>
</dbReference>
<dbReference type="Pfam" id="PF01926">
    <property type="entry name" value="MMR_HSR1"/>
    <property type="match status" value="1"/>
</dbReference>
<organism evidence="4 5">
    <name type="scientific">Salinirubellus salinus</name>
    <dbReference type="NCBI Taxonomy" id="1364945"/>
    <lineage>
        <taxon>Archaea</taxon>
        <taxon>Methanobacteriati</taxon>
        <taxon>Methanobacteriota</taxon>
        <taxon>Stenosarchaea group</taxon>
        <taxon>Halobacteria</taxon>
        <taxon>Halobacteriales</taxon>
        <taxon>Natronomonadaceae</taxon>
        <taxon>Salinirubellus</taxon>
    </lineage>
</organism>
<gene>
    <name evidence="4" type="ORF">N0B31_01030</name>
</gene>
<dbReference type="Pfam" id="PF02824">
    <property type="entry name" value="TGS"/>
    <property type="match status" value="1"/>
</dbReference>
<dbReference type="PRINTS" id="PR00326">
    <property type="entry name" value="GTP1OBG"/>
</dbReference>
<dbReference type="EMBL" id="CP104003">
    <property type="protein sequence ID" value="UWM54877.1"/>
    <property type="molecule type" value="Genomic_DNA"/>
</dbReference>
<dbReference type="PANTHER" id="PTHR23305">
    <property type="entry name" value="OBG GTPASE FAMILY"/>
    <property type="match status" value="1"/>
</dbReference>
<dbReference type="NCBIfam" id="NF007171">
    <property type="entry name" value="PRK09602.1"/>
    <property type="match status" value="1"/>
</dbReference>
<dbReference type="PROSITE" id="PS51710">
    <property type="entry name" value="G_OBG"/>
    <property type="match status" value="1"/>
</dbReference>
<evidence type="ECO:0000259" key="3">
    <source>
        <dbReference type="PROSITE" id="PS51710"/>
    </source>
</evidence>
<dbReference type="InterPro" id="IPR012676">
    <property type="entry name" value="TGS-like"/>
</dbReference>
<evidence type="ECO:0000256" key="1">
    <source>
        <dbReference type="ARBA" id="ARBA00007476"/>
    </source>
</evidence>
<dbReference type="FunFam" id="3.10.20.30:FF:000002">
    <property type="entry name" value="GTP pyrophosphokinase (RelA/SpoT)"/>
    <property type="match status" value="1"/>
</dbReference>
<reference evidence="4" key="1">
    <citation type="submission" date="2022-09" db="EMBL/GenBank/DDBJ databases">
        <title>Diverse halophilic archaea isolated from saline environments.</title>
        <authorList>
            <person name="Cui H.-L."/>
        </authorList>
    </citation>
    <scope>NUCLEOTIDE SEQUENCE</scope>
    <source>
        <strain evidence="4">ZS-35-S2</strain>
    </source>
</reference>
<evidence type="ECO:0000256" key="2">
    <source>
        <dbReference type="ARBA" id="ARBA00022741"/>
    </source>
</evidence>
<dbReference type="Proteomes" id="UP001057580">
    <property type="component" value="Chromosome"/>
</dbReference>
<dbReference type="GO" id="GO:0016887">
    <property type="term" value="F:ATP hydrolysis activity"/>
    <property type="evidence" value="ECO:0007669"/>
    <property type="project" value="TreeGrafter"/>
</dbReference>
<dbReference type="RefSeq" id="WP_260593884.1">
    <property type="nucleotide sequence ID" value="NZ_CP104003.1"/>
</dbReference>
<protein>
    <submittedName>
        <fullName evidence="4">Redox-regulated ATPase YchF</fullName>
    </submittedName>
</protein>
<dbReference type="CDD" id="cd01669">
    <property type="entry name" value="TGS_MJ1332_like"/>
    <property type="match status" value="1"/>
</dbReference>
<dbReference type="InterPro" id="IPR031167">
    <property type="entry name" value="G_OBG"/>
</dbReference>
<name>A0A9E7R3H8_9EURY</name>
<dbReference type="AlphaFoldDB" id="A0A9E7R3H8"/>
<evidence type="ECO:0000313" key="4">
    <source>
        <dbReference type="EMBL" id="UWM54877.1"/>
    </source>
</evidence>
<accession>A0A9E7R3H8</accession>
<dbReference type="CDD" id="cd01899">
    <property type="entry name" value="Ygr210"/>
    <property type="match status" value="1"/>
</dbReference>
<feature type="domain" description="OBG-type G" evidence="3">
    <location>
        <begin position="2"/>
        <end position="266"/>
    </location>
</feature>
<dbReference type="GO" id="GO:0005525">
    <property type="term" value="F:GTP binding"/>
    <property type="evidence" value="ECO:0007669"/>
    <property type="project" value="InterPro"/>
</dbReference>
<dbReference type="SUPFAM" id="SSF52540">
    <property type="entry name" value="P-loop containing nucleoside triphosphate hydrolases"/>
    <property type="match status" value="1"/>
</dbReference>
<dbReference type="InterPro" id="IPR012675">
    <property type="entry name" value="Beta-grasp_dom_sf"/>
</dbReference>
<keyword evidence="2" id="KW-0547">Nucleotide-binding</keyword>
<comment type="similarity">
    <text evidence="1">Belongs to the RelA/SpoT family.</text>
</comment>
<dbReference type="InterPro" id="IPR013646">
    <property type="entry name" value="YGR210-like_G4"/>
</dbReference>